<dbReference type="EMBL" id="UINC01045015">
    <property type="protein sequence ID" value="SVB51244.1"/>
    <property type="molecule type" value="Genomic_DNA"/>
</dbReference>
<name>A0A382EMB2_9ZZZZ</name>
<accession>A0A382EMB2</accession>
<sequence length="238" mass="26878">MNQFPPVLVNIFGEQWFERGNLSLNFRNATVDLEKVQEFAEPLKPGENQIRVWMEREDGMLVCSGTAAVGDHSQSELRTLDYRPCDPEALRILRKVKPGMSLGSYDVIATTDKQFERFDENLISDPMPWYRQSSPWGDPVAAPCTILEFLWGNAMKGLGPLVEESTGLFGAMEIGYSNGPFIMGRRYRIECKVVCVSQSPKTEIVWYDADAYSESDKLVATLRIQSRAMKASSPLYES</sequence>
<reference evidence="1" key="1">
    <citation type="submission" date="2018-05" db="EMBL/GenBank/DDBJ databases">
        <authorList>
            <person name="Lanie J.A."/>
            <person name="Ng W.-L."/>
            <person name="Kazmierczak K.M."/>
            <person name="Andrzejewski T.M."/>
            <person name="Davidsen T.M."/>
            <person name="Wayne K.J."/>
            <person name="Tettelin H."/>
            <person name="Glass J.I."/>
            <person name="Rusch D."/>
            <person name="Podicherti R."/>
            <person name="Tsui H.-C.T."/>
            <person name="Winkler M.E."/>
        </authorList>
    </citation>
    <scope>NUCLEOTIDE SEQUENCE</scope>
</reference>
<evidence type="ECO:0000313" key="1">
    <source>
        <dbReference type="EMBL" id="SVB51244.1"/>
    </source>
</evidence>
<gene>
    <name evidence="1" type="ORF">METZ01_LOCUS204098</name>
</gene>
<proteinExistence type="predicted"/>
<dbReference type="AlphaFoldDB" id="A0A382EMB2"/>
<protein>
    <submittedName>
        <fullName evidence="1">Uncharacterized protein</fullName>
    </submittedName>
</protein>
<organism evidence="1">
    <name type="scientific">marine metagenome</name>
    <dbReference type="NCBI Taxonomy" id="408172"/>
    <lineage>
        <taxon>unclassified sequences</taxon>
        <taxon>metagenomes</taxon>
        <taxon>ecological metagenomes</taxon>
    </lineage>
</organism>